<dbReference type="Pfam" id="PF04397">
    <property type="entry name" value="LytTR"/>
    <property type="match status" value="1"/>
</dbReference>
<name>A0A7X2MYT4_9CLOT</name>
<reference evidence="2 3" key="1">
    <citation type="submission" date="2019-08" db="EMBL/GenBank/DDBJ databases">
        <title>In-depth cultivation of the pig gut microbiome towards novel bacterial diversity and tailored functional studies.</title>
        <authorList>
            <person name="Wylensek D."/>
            <person name="Hitch T.C.A."/>
            <person name="Clavel T."/>
        </authorList>
    </citation>
    <scope>NUCLEOTIDE SEQUENCE [LARGE SCALE GENOMIC DNA]</scope>
    <source>
        <strain evidence="2 3">WCA-383-APC-5B</strain>
    </source>
</reference>
<accession>A0A7X2MYT4</accession>
<dbReference type="Proteomes" id="UP000460287">
    <property type="component" value="Unassembled WGS sequence"/>
</dbReference>
<comment type="caution">
    <text evidence="2">The sequence shown here is derived from an EMBL/GenBank/DDBJ whole genome shotgun (WGS) entry which is preliminary data.</text>
</comment>
<dbReference type="GO" id="GO:0000156">
    <property type="term" value="F:phosphorelay response regulator activity"/>
    <property type="evidence" value="ECO:0007669"/>
    <property type="project" value="InterPro"/>
</dbReference>
<feature type="domain" description="HTH LytTR-type" evidence="1">
    <location>
        <begin position="52"/>
        <end position="114"/>
    </location>
</feature>
<proteinExistence type="predicted"/>
<dbReference type="GO" id="GO:0003677">
    <property type="term" value="F:DNA binding"/>
    <property type="evidence" value="ECO:0007669"/>
    <property type="project" value="InterPro"/>
</dbReference>
<evidence type="ECO:0000313" key="2">
    <source>
        <dbReference type="EMBL" id="MSR91538.1"/>
    </source>
</evidence>
<dbReference type="Gene3D" id="2.40.50.1020">
    <property type="entry name" value="LytTr DNA-binding domain"/>
    <property type="match status" value="1"/>
</dbReference>
<dbReference type="EMBL" id="VULX01000011">
    <property type="protein sequence ID" value="MSR91538.1"/>
    <property type="molecule type" value="Genomic_DNA"/>
</dbReference>
<protein>
    <submittedName>
        <fullName evidence="2">Response regulator transcription factor</fullName>
    </submittedName>
</protein>
<dbReference type="Gene3D" id="3.40.50.2300">
    <property type="match status" value="1"/>
</dbReference>
<sequence length="126" mass="14599">MQIIFVTGISDYVFEGYSVSAVSYILKPVKEDKLFQCFEKAVENLNNEEPYIIVNEEGSTSKVCLSDICYIESYGHFSFIHTKLKEIKCSTGINQMEKQLNDKRFFRVHRSYIISVPWIVICGLDH</sequence>
<dbReference type="RefSeq" id="WP_154531426.1">
    <property type="nucleotide sequence ID" value="NZ_VULX01000011.1"/>
</dbReference>
<dbReference type="PANTHER" id="PTHR37299">
    <property type="entry name" value="TRANSCRIPTIONAL REGULATOR-RELATED"/>
    <property type="match status" value="1"/>
</dbReference>
<gene>
    <name evidence="2" type="ORF">FYJ33_08975</name>
</gene>
<dbReference type="InterPro" id="IPR011006">
    <property type="entry name" value="CheY-like_superfamily"/>
</dbReference>
<organism evidence="2 3">
    <name type="scientific">Inconstantimicrobium porci</name>
    <dbReference type="NCBI Taxonomy" id="2652291"/>
    <lineage>
        <taxon>Bacteria</taxon>
        <taxon>Bacillati</taxon>
        <taxon>Bacillota</taxon>
        <taxon>Clostridia</taxon>
        <taxon>Eubacteriales</taxon>
        <taxon>Clostridiaceae</taxon>
        <taxon>Inconstantimicrobium</taxon>
    </lineage>
</organism>
<dbReference type="InterPro" id="IPR007492">
    <property type="entry name" value="LytTR_DNA-bd_dom"/>
</dbReference>
<dbReference type="SMART" id="SM00850">
    <property type="entry name" value="LytTR"/>
    <property type="match status" value="1"/>
</dbReference>
<dbReference type="InterPro" id="IPR046947">
    <property type="entry name" value="LytR-like"/>
</dbReference>
<keyword evidence="3" id="KW-1185">Reference proteome</keyword>
<dbReference type="PANTHER" id="PTHR37299:SF1">
    <property type="entry name" value="STAGE 0 SPORULATION PROTEIN A HOMOLOG"/>
    <property type="match status" value="1"/>
</dbReference>
<dbReference type="SUPFAM" id="SSF52172">
    <property type="entry name" value="CheY-like"/>
    <property type="match status" value="1"/>
</dbReference>
<evidence type="ECO:0000313" key="3">
    <source>
        <dbReference type="Proteomes" id="UP000460287"/>
    </source>
</evidence>
<dbReference type="PROSITE" id="PS50930">
    <property type="entry name" value="HTH_LYTTR"/>
    <property type="match status" value="1"/>
</dbReference>
<evidence type="ECO:0000259" key="1">
    <source>
        <dbReference type="PROSITE" id="PS50930"/>
    </source>
</evidence>
<dbReference type="AlphaFoldDB" id="A0A7X2MYT4"/>